<dbReference type="Proteomes" id="UP000052946">
    <property type="component" value="Unassembled WGS sequence"/>
</dbReference>
<comment type="caution">
    <text evidence="1">The sequence shown here is derived from an EMBL/GenBank/DDBJ whole genome shotgun (WGS) entry which is preliminary data.</text>
</comment>
<reference evidence="1 2" key="2">
    <citation type="journal article" date="2016" name="Genome Announc.">
        <title>Draft Genome Sequence of Oceanobacillus picturae Heshi-B3, Isolated from Fermented Rice Bran in a Traditional Japanese Seafood Dish.</title>
        <authorList>
            <person name="Akuzawa S."/>
            <person name="Nagaoka J."/>
            <person name="Kanekatsu M."/>
            <person name="Kanesaki Y."/>
            <person name="Suzuki T."/>
        </authorList>
    </citation>
    <scope>NUCLEOTIDE SEQUENCE [LARGE SCALE GENOMIC DNA]</scope>
    <source>
        <strain evidence="1 2">Heshi-B3</strain>
    </source>
</reference>
<evidence type="ECO:0000313" key="2">
    <source>
        <dbReference type="Proteomes" id="UP000052946"/>
    </source>
</evidence>
<name>A0A0U9I2I2_9BACI</name>
<sequence>MIPIAFQDYYKFEVSKRFSSFLRARFSGSENKLREESKRILISNSPFIAGMRELFDKIGEGSIPDYSPEEEGIIVAQAYSDKIMYNINQEK</sequence>
<reference evidence="2" key="1">
    <citation type="submission" date="2015-07" db="EMBL/GenBank/DDBJ databases">
        <title>Draft Genome Sequence of Oceanobacillus picturae Heshi-B3 that Was Isolated from Fermented Rice Bran with Aging Salted Mackerel, Which Was Named Heshiko as Traditional Fermented Seafood in Japan.</title>
        <authorList>
            <person name="Akuzawa S."/>
            <person name="Nakagawa J."/>
            <person name="Kanekatsu T."/>
            <person name="Kanesaki Y."/>
            <person name="Suzuki T."/>
        </authorList>
    </citation>
    <scope>NUCLEOTIDE SEQUENCE [LARGE SCALE GENOMIC DNA]</scope>
    <source>
        <strain evidence="2">Heshi-B3</strain>
    </source>
</reference>
<dbReference type="RefSeq" id="WP_058951420.1">
    <property type="nucleotide sequence ID" value="NZ_BBXV01000083.1"/>
</dbReference>
<dbReference type="EMBL" id="BBXV01000083">
    <property type="protein sequence ID" value="GAQ19933.1"/>
    <property type="molecule type" value="Genomic_DNA"/>
</dbReference>
<protein>
    <submittedName>
        <fullName evidence="1">Peptidoglycan binding domain protein</fullName>
    </submittedName>
</protein>
<dbReference type="AlphaFoldDB" id="A0A0U9I2I2"/>
<gene>
    <name evidence="1" type="ORF">OPHB3_3918</name>
</gene>
<accession>A0A0U9I2I2</accession>
<evidence type="ECO:0000313" key="1">
    <source>
        <dbReference type="EMBL" id="GAQ19933.1"/>
    </source>
</evidence>
<organism evidence="1 2">
    <name type="scientific">Oceanobacillus picturae</name>
    <dbReference type="NCBI Taxonomy" id="171693"/>
    <lineage>
        <taxon>Bacteria</taxon>
        <taxon>Bacillati</taxon>
        <taxon>Bacillota</taxon>
        <taxon>Bacilli</taxon>
        <taxon>Bacillales</taxon>
        <taxon>Bacillaceae</taxon>
        <taxon>Oceanobacillus</taxon>
    </lineage>
</organism>
<proteinExistence type="predicted"/>